<keyword evidence="8" id="KW-1185">Reference proteome</keyword>
<dbReference type="InterPro" id="IPR011701">
    <property type="entry name" value="MFS"/>
</dbReference>
<comment type="subcellular location">
    <subcellularLocation>
        <location evidence="1">Membrane</location>
        <topology evidence="1">Multi-pass membrane protein</topology>
    </subcellularLocation>
</comment>
<evidence type="ECO:0000313" key="7">
    <source>
        <dbReference type="EMBL" id="KAG9987685.1"/>
    </source>
</evidence>
<proteinExistence type="predicted"/>
<protein>
    <submittedName>
        <fullName evidence="7">Tetracycline-efflux transporter</fullName>
    </submittedName>
</protein>
<evidence type="ECO:0000313" key="8">
    <source>
        <dbReference type="Proteomes" id="UP000729357"/>
    </source>
</evidence>
<keyword evidence="2 5" id="KW-0812">Transmembrane</keyword>
<feature type="non-terminal residue" evidence="7">
    <location>
        <position position="417"/>
    </location>
</feature>
<reference evidence="7" key="1">
    <citation type="journal article" date="2021" name="J Fungi (Basel)">
        <title>Virulence traits and population genomics of the black yeast Aureobasidium melanogenum.</title>
        <authorList>
            <person name="Cernosa A."/>
            <person name="Sun X."/>
            <person name="Gostincar C."/>
            <person name="Fang C."/>
            <person name="Gunde-Cimerman N."/>
            <person name="Song Z."/>
        </authorList>
    </citation>
    <scope>NUCLEOTIDE SEQUENCE</scope>
    <source>
        <strain evidence="7">EXF-9298</strain>
    </source>
</reference>
<reference evidence="7" key="2">
    <citation type="submission" date="2021-08" db="EMBL/GenBank/DDBJ databases">
        <authorList>
            <person name="Gostincar C."/>
            <person name="Sun X."/>
            <person name="Song Z."/>
            <person name="Gunde-Cimerman N."/>
        </authorList>
    </citation>
    <scope>NUCLEOTIDE SEQUENCE</scope>
    <source>
        <strain evidence="7">EXF-9298</strain>
    </source>
</reference>
<dbReference type="Pfam" id="PF07690">
    <property type="entry name" value="MFS_1"/>
    <property type="match status" value="1"/>
</dbReference>
<dbReference type="InterPro" id="IPR005829">
    <property type="entry name" value="Sugar_transporter_CS"/>
</dbReference>
<evidence type="ECO:0000256" key="5">
    <source>
        <dbReference type="SAM" id="Phobius"/>
    </source>
</evidence>
<feature type="transmembrane region" description="Helical" evidence="5">
    <location>
        <begin position="262"/>
        <end position="285"/>
    </location>
</feature>
<dbReference type="GO" id="GO:0022857">
    <property type="term" value="F:transmembrane transporter activity"/>
    <property type="evidence" value="ECO:0007669"/>
    <property type="project" value="InterPro"/>
</dbReference>
<dbReference type="PROSITE" id="PS00216">
    <property type="entry name" value="SUGAR_TRANSPORT_1"/>
    <property type="match status" value="1"/>
</dbReference>
<dbReference type="GO" id="GO:0016020">
    <property type="term" value="C:membrane"/>
    <property type="evidence" value="ECO:0007669"/>
    <property type="project" value="UniProtKB-SubCell"/>
</dbReference>
<evidence type="ECO:0000256" key="2">
    <source>
        <dbReference type="ARBA" id="ARBA00022692"/>
    </source>
</evidence>
<sequence length="417" mass="44766">MFGPGDDDCGIAEVQSRVAKLQTGINLTSGLLAAVVTPYLGRLSDIWGRKALITITSLGSIINEVLFIVVDRNVNTISARWLFLGAFFDGISGSFMAAMALSYSYVSDCTSPALRNSAFGYLDATYSIGLALGPTLISHLDLRLGIPTLPFYIALGCHVLYVVFLICFVPESLSQERQTLARQARDLKKSSWQSSISELNPLKLIAAVKSHEPDRPDAYLRNLILLALADTVYFGISVGTTNIIILYGGFVFGWSDVEISGFISATCICRICALLLILPSLNFLLRHESSAPHTSGGRVDTIDLYQVRGALFLSVLGYSGYAIAPSGAAMLVSGMVAALGDISSPSLQSSLTKQMPEEYTGQLLGVMGQLHALSRIAIPTMMNMIYAKLVGIFPQGVFLCLTAGMVLAKGCTWFIGS</sequence>
<feature type="domain" description="Major facilitator superfamily (MFS) profile" evidence="6">
    <location>
        <begin position="1"/>
        <end position="173"/>
    </location>
</feature>
<dbReference type="AlphaFoldDB" id="A0A9P8JXR7"/>
<evidence type="ECO:0000256" key="1">
    <source>
        <dbReference type="ARBA" id="ARBA00004141"/>
    </source>
</evidence>
<feature type="transmembrane region" description="Helical" evidence="5">
    <location>
        <begin position="223"/>
        <end position="250"/>
    </location>
</feature>
<dbReference type="InterPro" id="IPR036259">
    <property type="entry name" value="MFS_trans_sf"/>
</dbReference>
<dbReference type="PROSITE" id="PS50850">
    <property type="entry name" value="MFS"/>
    <property type="match status" value="1"/>
</dbReference>
<evidence type="ECO:0000256" key="3">
    <source>
        <dbReference type="ARBA" id="ARBA00022989"/>
    </source>
</evidence>
<dbReference type="EMBL" id="JAHFXS010000205">
    <property type="protein sequence ID" value="KAG9987685.1"/>
    <property type="molecule type" value="Genomic_DNA"/>
</dbReference>
<comment type="caution">
    <text evidence="7">The sequence shown here is derived from an EMBL/GenBank/DDBJ whole genome shotgun (WGS) entry which is preliminary data.</text>
</comment>
<feature type="transmembrane region" description="Helical" evidence="5">
    <location>
        <begin position="149"/>
        <end position="169"/>
    </location>
</feature>
<dbReference type="Proteomes" id="UP000729357">
    <property type="component" value="Unassembled WGS sequence"/>
</dbReference>
<accession>A0A9P8JXR7</accession>
<dbReference type="PANTHER" id="PTHR23507:SF40">
    <property type="entry name" value="TETRACYCLINE-EFFLUX TRANSPORTER"/>
    <property type="match status" value="1"/>
</dbReference>
<dbReference type="Gene3D" id="1.20.1250.20">
    <property type="entry name" value="MFS general substrate transporter like domains"/>
    <property type="match status" value="1"/>
</dbReference>
<keyword evidence="3 5" id="KW-1133">Transmembrane helix</keyword>
<feature type="transmembrane region" description="Helical" evidence="5">
    <location>
        <begin position="118"/>
        <end position="137"/>
    </location>
</feature>
<name>A0A9P8JXR7_AURME</name>
<feature type="transmembrane region" description="Helical" evidence="5">
    <location>
        <begin position="52"/>
        <end position="70"/>
    </location>
</feature>
<organism evidence="7 8">
    <name type="scientific">Aureobasidium melanogenum</name>
    <name type="common">Aureobasidium pullulans var. melanogenum</name>
    <dbReference type="NCBI Taxonomy" id="46634"/>
    <lineage>
        <taxon>Eukaryota</taxon>
        <taxon>Fungi</taxon>
        <taxon>Dikarya</taxon>
        <taxon>Ascomycota</taxon>
        <taxon>Pezizomycotina</taxon>
        <taxon>Dothideomycetes</taxon>
        <taxon>Dothideomycetidae</taxon>
        <taxon>Dothideales</taxon>
        <taxon>Saccotheciaceae</taxon>
        <taxon>Aureobasidium</taxon>
    </lineage>
</organism>
<dbReference type="SUPFAM" id="SSF103473">
    <property type="entry name" value="MFS general substrate transporter"/>
    <property type="match status" value="1"/>
</dbReference>
<dbReference type="InterPro" id="IPR020846">
    <property type="entry name" value="MFS_dom"/>
</dbReference>
<dbReference type="PANTHER" id="PTHR23507">
    <property type="entry name" value="ZGC:174356"/>
    <property type="match status" value="1"/>
</dbReference>
<feature type="transmembrane region" description="Helical" evidence="5">
    <location>
        <begin position="82"/>
        <end position="106"/>
    </location>
</feature>
<gene>
    <name evidence="7" type="ORF">KCU98_g3165</name>
</gene>
<keyword evidence="4 5" id="KW-0472">Membrane</keyword>
<feature type="transmembrane region" description="Helical" evidence="5">
    <location>
        <begin position="390"/>
        <end position="415"/>
    </location>
</feature>
<feature type="transmembrane region" description="Helical" evidence="5">
    <location>
        <begin position="315"/>
        <end position="339"/>
    </location>
</feature>
<evidence type="ECO:0000259" key="6">
    <source>
        <dbReference type="PROSITE" id="PS50850"/>
    </source>
</evidence>
<evidence type="ECO:0000256" key="4">
    <source>
        <dbReference type="ARBA" id="ARBA00023136"/>
    </source>
</evidence>